<name>A0A5C7E0A7_9BACT</name>
<organism evidence="1 2">
    <name type="scientific">Campylobacter volucris</name>
    <dbReference type="NCBI Taxonomy" id="1031542"/>
    <lineage>
        <taxon>Bacteria</taxon>
        <taxon>Pseudomonadati</taxon>
        <taxon>Campylobacterota</taxon>
        <taxon>Epsilonproteobacteria</taxon>
        <taxon>Campylobacterales</taxon>
        <taxon>Campylobacteraceae</taxon>
        <taxon>Campylobacter</taxon>
    </lineage>
</organism>
<dbReference type="EMBL" id="VOWJ01000033">
    <property type="protein sequence ID" value="TXE85824.1"/>
    <property type="molecule type" value="Genomic_DNA"/>
</dbReference>
<dbReference type="Proteomes" id="UP000321629">
    <property type="component" value="Unassembled WGS sequence"/>
</dbReference>
<sequence length="106" mass="11783">MGAHISSKGICKVVEGIRTSANNLAAHASKLNNQTLNFEQILQEQNPKCISSCIQDSQHQLSKLLKSIENSKEDIFKDACVNNVDIIARLRQEAITMYDITLKTPL</sequence>
<dbReference type="RefSeq" id="WP_147556114.1">
    <property type="nucleotide sequence ID" value="NZ_VOWJ01000033.1"/>
</dbReference>
<protein>
    <submittedName>
        <fullName evidence="1">Uncharacterized protein</fullName>
    </submittedName>
</protein>
<reference evidence="1 2" key="1">
    <citation type="submission" date="2019-07" db="EMBL/GenBank/DDBJ databases">
        <title>Rapid identification of Enteric Bacteria from Whole Genome Sequences (WGS) using Average Nucleotide Identity (ANI).</title>
        <authorList>
            <person name="Lane C."/>
        </authorList>
    </citation>
    <scope>NUCLEOTIDE SEQUENCE [LARGE SCALE GENOMIC DNA]</scope>
    <source>
        <strain evidence="1 2">2016D-0084</strain>
    </source>
</reference>
<dbReference type="AlphaFoldDB" id="A0A5C7E0A7"/>
<proteinExistence type="predicted"/>
<accession>A0A5C7E0A7</accession>
<evidence type="ECO:0000313" key="2">
    <source>
        <dbReference type="Proteomes" id="UP000321629"/>
    </source>
</evidence>
<gene>
    <name evidence="1" type="ORF">FPD38_07515</name>
</gene>
<evidence type="ECO:0000313" key="1">
    <source>
        <dbReference type="EMBL" id="TXE85824.1"/>
    </source>
</evidence>
<comment type="caution">
    <text evidence="1">The sequence shown here is derived from an EMBL/GenBank/DDBJ whole genome shotgun (WGS) entry which is preliminary data.</text>
</comment>